<keyword evidence="4" id="KW-1185">Reference proteome</keyword>
<organism evidence="3 4">
    <name type="scientific">Lentzea flaviverrucosa</name>
    <dbReference type="NCBI Taxonomy" id="200379"/>
    <lineage>
        <taxon>Bacteria</taxon>
        <taxon>Bacillati</taxon>
        <taxon>Actinomycetota</taxon>
        <taxon>Actinomycetes</taxon>
        <taxon>Pseudonocardiales</taxon>
        <taxon>Pseudonocardiaceae</taxon>
        <taxon>Lentzea</taxon>
    </lineage>
</organism>
<dbReference type="AlphaFoldDB" id="A0A1H9XKQ0"/>
<keyword evidence="2" id="KW-0812">Transmembrane</keyword>
<feature type="region of interest" description="Disordered" evidence="1">
    <location>
        <begin position="217"/>
        <end position="242"/>
    </location>
</feature>
<protein>
    <submittedName>
        <fullName evidence="3">Pentapeptide repeat-containing protein</fullName>
    </submittedName>
</protein>
<evidence type="ECO:0000256" key="1">
    <source>
        <dbReference type="SAM" id="MobiDB-lite"/>
    </source>
</evidence>
<feature type="transmembrane region" description="Helical" evidence="2">
    <location>
        <begin position="80"/>
        <end position="103"/>
    </location>
</feature>
<keyword evidence="2" id="KW-0472">Membrane</keyword>
<evidence type="ECO:0000313" key="3">
    <source>
        <dbReference type="EMBL" id="SES46694.1"/>
    </source>
</evidence>
<dbReference type="Proteomes" id="UP000199028">
    <property type="component" value="Unassembled WGS sequence"/>
</dbReference>
<dbReference type="Pfam" id="PF13576">
    <property type="entry name" value="Pentapeptide_3"/>
    <property type="match status" value="2"/>
</dbReference>
<name>A0A1H9XKQ0_9PSEU</name>
<evidence type="ECO:0000313" key="4">
    <source>
        <dbReference type="Proteomes" id="UP000199028"/>
    </source>
</evidence>
<reference evidence="4" key="1">
    <citation type="submission" date="2016-10" db="EMBL/GenBank/DDBJ databases">
        <authorList>
            <person name="Varghese N."/>
            <person name="Submissions S."/>
        </authorList>
    </citation>
    <scope>NUCLEOTIDE SEQUENCE [LARGE SCALE GENOMIC DNA]</scope>
    <source>
        <strain evidence="4">CGMCC 4.578</strain>
    </source>
</reference>
<dbReference type="InterPro" id="IPR001646">
    <property type="entry name" value="5peptide_repeat"/>
</dbReference>
<evidence type="ECO:0000256" key="2">
    <source>
        <dbReference type="SAM" id="Phobius"/>
    </source>
</evidence>
<proteinExistence type="predicted"/>
<sequence>MLAWLLAAAGLGMAVWMARSWPWWSAVWVWLSRWWMVPISVLLLVAAAVLGVLRSRHPVSPPRPIAEPGTEVMPALTPRAILLGALVLLGLGVTAAVLLLVNFSGTEPRDRLDAIRTAATLLVGTGGGAALLLAARRQRAAELSLAVQHKAAADTAHDAAARRITELYLKAVEQLGSDKAAVRHGGLYALERVAQDNPDQRQTVINVICAYLRSPYTPPSERPAASRTGLSAATRRSSESDRVAARTTAVRHIGLRPPTPTVASEQLRQEREVRLTAQRILTAHLCLGPDSTTGQPSNSRYWAEDYDLDLTGATLIDFHAAGLMVRQATFTEVHFSGDARFSGAAFTGDARFSRATFTGRAWFSGATFTRRAWFDDATFTSRAWFSRATFTGDARFNTATFTGDAWFNTAMFTGAALFDGARFADTWFSRATFTGSARFSSATFTRHAWFNDATFTGRAWFSGATFTGGARFKRATFTGGAWFDEATFTGDAWFVEATFASSVVMAGAEAASTQSSVWPTGWTVDDHHQGHAVPRDAPDMLRLVPVPAVLVGPEPSNGCGSDRGGSRPK</sequence>
<feature type="transmembrane region" description="Helical" evidence="2">
    <location>
        <begin position="30"/>
        <end position="53"/>
    </location>
</feature>
<dbReference type="Gene3D" id="2.160.20.80">
    <property type="entry name" value="E3 ubiquitin-protein ligase SopA"/>
    <property type="match status" value="2"/>
</dbReference>
<gene>
    <name evidence="3" type="ORF">SAMN05216195_115190</name>
</gene>
<keyword evidence="2" id="KW-1133">Transmembrane helix</keyword>
<dbReference type="SUPFAM" id="SSF141571">
    <property type="entry name" value="Pentapeptide repeat-like"/>
    <property type="match status" value="1"/>
</dbReference>
<dbReference type="EMBL" id="FOFT01000015">
    <property type="protein sequence ID" value="SES46694.1"/>
    <property type="molecule type" value="Genomic_DNA"/>
</dbReference>
<accession>A0A1H9XKQ0</accession>